<feature type="domain" description="N-acetyltransferase" evidence="1">
    <location>
        <begin position="1"/>
        <end position="162"/>
    </location>
</feature>
<organism evidence="2 3">
    <name type="scientific">Lysinibacillus irui</name>
    <dbReference type="NCBI Taxonomy" id="2998077"/>
    <lineage>
        <taxon>Bacteria</taxon>
        <taxon>Bacillati</taxon>
        <taxon>Bacillota</taxon>
        <taxon>Bacilli</taxon>
        <taxon>Bacillales</taxon>
        <taxon>Bacillaceae</taxon>
        <taxon>Lysinibacillus</taxon>
    </lineage>
</organism>
<dbReference type="GO" id="GO:0016747">
    <property type="term" value="F:acyltransferase activity, transferring groups other than amino-acyl groups"/>
    <property type="evidence" value="ECO:0007669"/>
    <property type="project" value="InterPro"/>
</dbReference>
<dbReference type="InterPro" id="IPR016181">
    <property type="entry name" value="Acyl_CoA_acyltransferase"/>
</dbReference>
<dbReference type="Proteomes" id="UP001219585">
    <property type="component" value="Chromosome"/>
</dbReference>
<dbReference type="EMBL" id="CP113527">
    <property type="protein sequence ID" value="WDV08866.1"/>
    <property type="molecule type" value="Genomic_DNA"/>
</dbReference>
<proteinExistence type="predicted"/>
<dbReference type="SUPFAM" id="SSF55729">
    <property type="entry name" value="Acyl-CoA N-acyltransferases (Nat)"/>
    <property type="match status" value="1"/>
</dbReference>
<name>A0AAJ5RMX3_9BACI</name>
<dbReference type="InterPro" id="IPR000182">
    <property type="entry name" value="GNAT_dom"/>
</dbReference>
<gene>
    <name evidence="2" type="ORF">OU989_10460</name>
</gene>
<dbReference type="Pfam" id="PF00583">
    <property type="entry name" value="Acetyltransf_1"/>
    <property type="match status" value="1"/>
</dbReference>
<keyword evidence="2" id="KW-0012">Acyltransferase</keyword>
<sequence length="175" mass="20047">MIIRKATLKDATGIGKVHVDSWRTTYKHIVPDDYLNNLSYEQRTELWAQQLADSNKYIVVAENDLGDIIGFASASKRDTNPLPNSNYVETLYLLEEYQGKGIGKQLLKDLFVYFRLKNDQTIFVEVLAENNTKYFYEHFGATLNTSLQVTIGGKVLEELVYEWNDINKVVALLSD</sequence>
<dbReference type="AlphaFoldDB" id="A0AAJ5RMX3"/>
<evidence type="ECO:0000259" key="1">
    <source>
        <dbReference type="PROSITE" id="PS51186"/>
    </source>
</evidence>
<reference evidence="2" key="1">
    <citation type="submission" date="2022-11" db="EMBL/GenBank/DDBJ databases">
        <title>Lysinibacillus irui.</title>
        <authorList>
            <person name="Akintayo S.O."/>
        </authorList>
    </citation>
    <scope>NUCLEOTIDE SEQUENCE</scope>
    <source>
        <strain evidence="2">IRB4-01</strain>
    </source>
</reference>
<keyword evidence="2" id="KW-0808">Transferase</keyword>
<evidence type="ECO:0000313" key="2">
    <source>
        <dbReference type="EMBL" id="WDV08866.1"/>
    </source>
</evidence>
<accession>A0AAJ5RMX3</accession>
<evidence type="ECO:0000313" key="3">
    <source>
        <dbReference type="Proteomes" id="UP001219585"/>
    </source>
</evidence>
<dbReference type="EC" id="2.3.1.-" evidence="2"/>
<dbReference type="CDD" id="cd04301">
    <property type="entry name" value="NAT_SF"/>
    <property type="match status" value="1"/>
</dbReference>
<dbReference type="PROSITE" id="PS51186">
    <property type="entry name" value="GNAT"/>
    <property type="match status" value="1"/>
</dbReference>
<protein>
    <submittedName>
        <fullName evidence="2">GNAT family N-acetyltransferase</fullName>
        <ecNumber evidence="2">2.3.1.-</ecNumber>
    </submittedName>
</protein>
<dbReference type="KEGG" id="liu:OU989_10460"/>
<dbReference type="Gene3D" id="3.40.630.30">
    <property type="match status" value="1"/>
</dbReference>
<dbReference type="RefSeq" id="WP_274797089.1">
    <property type="nucleotide sequence ID" value="NZ_CP113527.1"/>
</dbReference>